<evidence type="ECO:0000313" key="1">
    <source>
        <dbReference type="EMBL" id="KJE76174.1"/>
    </source>
</evidence>
<keyword evidence="2" id="KW-1185">Reference proteome</keyword>
<dbReference type="EMBL" id="JXUW01000020">
    <property type="protein sequence ID" value="KJE76174.1"/>
    <property type="molecule type" value="Genomic_DNA"/>
</dbReference>
<accession>A0A0D8FT95</accession>
<organism evidence="1 2">
    <name type="scientific">Ferrimicrobium acidiphilum DSM 19497</name>
    <dbReference type="NCBI Taxonomy" id="1121877"/>
    <lineage>
        <taxon>Bacteria</taxon>
        <taxon>Bacillati</taxon>
        <taxon>Actinomycetota</taxon>
        <taxon>Acidimicrobiia</taxon>
        <taxon>Acidimicrobiales</taxon>
        <taxon>Acidimicrobiaceae</taxon>
        <taxon>Ferrimicrobium</taxon>
    </lineage>
</organism>
<protein>
    <submittedName>
        <fullName evidence="1">Uncharacterized protein</fullName>
    </submittedName>
</protein>
<sequence length="144" mass="14334">MGLLASHSSVVTHSAITTVATSAASIKPQLICDPGYGCGTKEYFLYTTDQAGQTLYNETIVNASTGAIEGCVVAVAGGVVIATLTSGFGLAAVGLVDGGTVLASCAGGVVSSAIKWVSNLFSIQRGGNYALPMANSNVTRLAGS</sequence>
<evidence type="ECO:0000313" key="2">
    <source>
        <dbReference type="Proteomes" id="UP000032336"/>
    </source>
</evidence>
<dbReference type="Proteomes" id="UP000032336">
    <property type="component" value="Unassembled WGS sequence"/>
</dbReference>
<proteinExistence type="predicted"/>
<reference evidence="1 2" key="1">
    <citation type="submission" date="2015-01" db="EMBL/GenBank/DDBJ databases">
        <title>Draft genome of the acidophilic iron oxidizer Ferrimicrobium acidiphilum strain T23.</title>
        <authorList>
            <person name="Poehlein A."/>
            <person name="Eisen S."/>
            <person name="Schloemann M."/>
            <person name="Johnson B.D."/>
            <person name="Daniel R."/>
            <person name="Muehling M."/>
        </authorList>
    </citation>
    <scope>NUCLEOTIDE SEQUENCE [LARGE SCALE GENOMIC DNA]</scope>
    <source>
        <strain evidence="1 2">T23</strain>
    </source>
</reference>
<comment type="caution">
    <text evidence="1">The sequence shown here is derived from an EMBL/GenBank/DDBJ whole genome shotgun (WGS) entry which is preliminary data.</text>
</comment>
<name>A0A0D8FT95_9ACTN</name>
<dbReference type="AlphaFoldDB" id="A0A0D8FT95"/>
<gene>
    <name evidence="1" type="ORF">FEAC_20360</name>
</gene>